<keyword evidence="2" id="KW-1185">Reference proteome</keyword>
<name>A0A3S9XFG6_9GAMM</name>
<evidence type="ECO:0000313" key="2">
    <source>
        <dbReference type="Proteomes" id="UP000273143"/>
    </source>
</evidence>
<dbReference type="RefSeq" id="WP_127163910.1">
    <property type="nucleotide sequence ID" value="NZ_CP029822.1"/>
</dbReference>
<reference evidence="2" key="1">
    <citation type="submission" date="2018-06" db="EMBL/GenBank/DDBJ databases">
        <title>Complete genome of Pseudomonas insecticola strain QZS01.</title>
        <authorList>
            <person name="Wang J."/>
            <person name="Su Q."/>
        </authorList>
    </citation>
    <scope>NUCLEOTIDE SEQUENCE [LARGE SCALE GENOMIC DNA]</scope>
    <source>
        <strain evidence="2">QZS01</strain>
    </source>
</reference>
<accession>A0A3S9XFG6</accession>
<dbReference type="PIRSF" id="PIRSF012293">
    <property type="entry name" value="EutA"/>
    <property type="match status" value="1"/>
</dbReference>
<dbReference type="SUPFAM" id="SSF53067">
    <property type="entry name" value="Actin-like ATPase domain"/>
    <property type="match status" value="1"/>
</dbReference>
<evidence type="ECO:0000313" key="1">
    <source>
        <dbReference type="EMBL" id="AZS51120.1"/>
    </source>
</evidence>
<dbReference type="InterPro" id="IPR009377">
    <property type="entry name" value="EutA"/>
</dbReference>
<dbReference type="Pfam" id="PF06277">
    <property type="entry name" value="EutA"/>
    <property type="match status" value="1"/>
</dbReference>
<organism evidence="1 2">
    <name type="scientific">Entomomonas moraniae</name>
    <dbReference type="NCBI Taxonomy" id="2213226"/>
    <lineage>
        <taxon>Bacteria</taxon>
        <taxon>Pseudomonadati</taxon>
        <taxon>Pseudomonadota</taxon>
        <taxon>Gammaproteobacteria</taxon>
        <taxon>Pseudomonadales</taxon>
        <taxon>Pseudomonadaceae</taxon>
        <taxon>Entomomonas</taxon>
    </lineage>
</organism>
<gene>
    <name evidence="1" type="primary">eutA</name>
    <name evidence="1" type="ORF">DM558_10210</name>
</gene>
<dbReference type="InterPro" id="IPR050696">
    <property type="entry name" value="FtsA/MreB"/>
</dbReference>
<dbReference type="KEGG" id="emo:DM558_10210"/>
<dbReference type="EMBL" id="CP029822">
    <property type="protein sequence ID" value="AZS51120.1"/>
    <property type="molecule type" value="Genomic_DNA"/>
</dbReference>
<dbReference type="AlphaFoldDB" id="A0A3S9XFG6"/>
<proteinExistence type="predicted"/>
<dbReference type="Proteomes" id="UP000273143">
    <property type="component" value="Chromosome"/>
</dbReference>
<dbReference type="PANTHER" id="PTHR32432">
    <property type="entry name" value="CELL DIVISION PROTEIN FTSA-RELATED"/>
    <property type="match status" value="1"/>
</dbReference>
<protein>
    <submittedName>
        <fullName evidence="1">Ethanolamine utilization protein EutA</fullName>
    </submittedName>
</protein>
<sequence>MASTVIRSVGIDVGTTTTQVIFSRLELVNRASISQVPHYEFTKREIVYESPVIFTPIDFEGRIREEELLAFILDQYKAAGVTPDELESGAIIITGETSKARNARPAVMSLAESLGNFVVATAGPHLESIIAGHGSGASELSRTLIGRVLNIDIGGGTANYALFEAGETVSSACINIGGRLLETDQQGRVIRAHAPGKLICQTLFGSQCDPLTLTRHQLTQVTDLMADLLYQVVIGQPSDLANQLMMTDLMPASGVLNALTISGGVGTYVYQPATDDELFKFGDIGPLLARSIANHAGFNTQTLKQPKQTIRATVIGAGAHTLSLSGSTIWLKEVQLPIRNIPVIHTKVSGDPLDKDELLSAWQQAVTQHDLLAEKDLYALTLPNNLPVTYRAIQQCVEALVSFTARHTNSQPLIIIARQDLGKVLGMLLQPQLSGRTLAVIDEVITREGDYIDIGNPLFGGEIVPITVKSLAFPS</sequence>
<dbReference type="PANTHER" id="PTHR32432:SF13">
    <property type="entry name" value="ETHANOLAMINE AMMONIA-LYASE REACTIVASE EUTA"/>
    <property type="match status" value="1"/>
</dbReference>
<dbReference type="InterPro" id="IPR043129">
    <property type="entry name" value="ATPase_NBD"/>
</dbReference>